<dbReference type="Pfam" id="PF23559">
    <property type="entry name" value="WHD_DRP"/>
    <property type="match status" value="1"/>
</dbReference>
<reference evidence="3" key="1">
    <citation type="journal article" date="2023" name="Nat. Commun.">
        <title>Diploid and tetraploid genomes of Acorus and the evolution of monocots.</title>
        <authorList>
            <person name="Ma L."/>
            <person name="Liu K.W."/>
            <person name="Li Z."/>
            <person name="Hsiao Y.Y."/>
            <person name="Qi Y."/>
            <person name="Fu T."/>
            <person name="Tang G.D."/>
            <person name="Zhang D."/>
            <person name="Sun W.H."/>
            <person name="Liu D.K."/>
            <person name="Li Y."/>
            <person name="Chen G.Z."/>
            <person name="Liu X.D."/>
            <person name="Liao X.Y."/>
            <person name="Jiang Y.T."/>
            <person name="Yu X."/>
            <person name="Hao Y."/>
            <person name="Huang J."/>
            <person name="Zhao X.W."/>
            <person name="Ke S."/>
            <person name="Chen Y.Y."/>
            <person name="Wu W.L."/>
            <person name="Hsu J.L."/>
            <person name="Lin Y.F."/>
            <person name="Huang M.D."/>
            <person name="Li C.Y."/>
            <person name="Huang L."/>
            <person name="Wang Z.W."/>
            <person name="Zhao X."/>
            <person name="Zhong W.Y."/>
            <person name="Peng D.H."/>
            <person name="Ahmad S."/>
            <person name="Lan S."/>
            <person name="Zhang J.S."/>
            <person name="Tsai W.C."/>
            <person name="Van de Peer Y."/>
            <person name="Liu Z.J."/>
        </authorList>
    </citation>
    <scope>NUCLEOTIDE SEQUENCE</scope>
    <source>
        <strain evidence="3">CP</strain>
    </source>
</reference>
<reference evidence="3" key="2">
    <citation type="submission" date="2023-06" db="EMBL/GenBank/DDBJ databases">
        <authorList>
            <person name="Ma L."/>
            <person name="Liu K.-W."/>
            <person name="Li Z."/>
            <person name="Hsiao Y.-Y."/>
            <person name="Qi Y."/>
            <person name="Fu T."/>
            <person name="Tang G."/>
            <person name="Zhang D."/>
            <person name="Sun W.-H."/>
            <person name="Liu D.-K."/>
            <person name="Li Y."/>
            <person name="Chen G.-Z."/>
            <person name="Liu X.-D."/>
            <person name="Liao X.-Y."/>
            <person name="Jiang Y.-T."/>
            <person name="Yu X."/>
            <person name="Hao Y."/>
            <person name="Huang J."/>
            <person name="Zhao X.-W."/>
            <person name="Ke S."/>
            <person name="Chen Y.-Y."/>
            <person name="Wu W.-L."/>
            <person name="Hsu J.-L."/>
            <person name="Lin Y.-F."/>
            <person name="Huang M.-D."/>
            <person name="Li C.-Y."/>
            <person name="Huang L."/>
            <person name="Wang Z.-W."/>
            <person name="Zhao X."/>
            <person name="Zhong W.-Y."/>
            <person name="Peng D.-H."/>
            <person name="Ahmad S."/>
            <person name="Lan S."/>
            <person name="Zhang J.-S."/>
            <person name="Tsai W.-C."/>
            <person name="Van De Peer Y."/>
            <person name="Liu Z.-J."/>
        </authorList>
    </citation>
    <scope>NUCLEOTIDE SEQUENCE</scope>
    <source>
        <strain evidence="3">CP</strain>
        <tissue evidence="3">Leaves</tissue>
    </source>
</reference>
<dbReference type="InterPro" id="IPR058922">
    <property type="entry name" value="WHD_DRP"/>
</dbReference>
<dbReference type="SUPFAM" id="SSF52058">
    <property type="entry name" value="L domain-like"/>
    <property type="match status" value="2"/>
</dbReference>
<dbReference type="Proteomes" id="UP001180020">
    <property type="component" value="Unassembled WGS sequence"/>
</dbReference>
<dbReference type="PANTHER" id="PTHR47186:SF3">
    <property type="entry name" value="OS09G0267800 PROTEIN"/>
    <property type="match status" value="1"/>
</dbReference>
<feature type="domain" description="Disease resistance protein winged helix" evidence="1">
    <location>
        <begin position="1"/>
        <end position="38"/>
    </location>
</feature>
<dbReference type="Pfam" id="PF25019">
    <property type="entry name" value="LRR_R13L1-DRL21"/>
    <property type="match status" value="1"/>
</dbReference>
<dbReference type="AlphaFoldDB" id="A0AAV9F2C3"/>
<dbReference type="PANTHER" id="PTHR47186">
    <property type="entry name" value="LEUCINE-RICH REPEAT-CONTAINING PROTEIN 57"/>
    <property type="match status" value="1"/>
</dbReference>
<gene>
    <name evidence="3" type="ORF">QJS10_CPB04g00495</name>
</gene>
<organism evidence="3 4">
    <name type="scientific">Acorus calamus</name>
    <name type="common">Sweet flag</name>
    <dbReference type="NCBI Taxonomy" id="4465"/>
    <lineage>
        <taxon>Eukaryota</taxon>
        <taxon>Viridiplantae</taxon>
        <taxon>Streptophyta</taxon>
        <taxon>Embryophyta</taxon>
        <taxon>Tracheophyta</taxon>
        <taxon>Spermatophyta</taxon>
        <taxon>Magnoliopsida</taxon>
        <taxon>Liliopsida</taxon>
        <taxon>Acoraceae</taxon>
        <taxon>Acorus</taxon>
    </lineage>
</organism>
<name>A0AAV9F2C3_ACOCL</name>
<dbReference type="InterPro" id="IPR056789">
    <property type="entry name" value="LRR_R13L1-DRL21"/>
</dbReference>
<evidence type="ECO:0000259" key="2">
    <source>
        <dbReference type="Pfam" id="PF25019"/>
    </source>
</evidence>
<dbReference type="EMBL" id="JAUJYO010000004">
    <property type="protein sequence ID" value="KAK1319349.1"/>
    <property type="molecule type" value="Genomic_DNA"/>
</dbReference>
<evidence type="ECO:0000313" key="4">
    <source>
        <dbReference type="Proteomes" id="UP001180020"/>
    </source>
</evidence>
<proteinExistence type="predicted"/>
<evidence type="ECO:0008006" key="5">
    <source>
        <dbReference type="Google" id="ProtNLM"/>
    </source>
</evidence>
<keyword evidence="4" id="KW-1185">Reference proteome</keyword>
<comment type="caution">
    <text evidence="3">The sequence shown here is derived from an EMBL/GenBank/DDBJ whole genome shotgun (WGS) entry which is preliminary data.</text>
</comment>
<dbReference type="InterPro" id="IPR032675">
    <property type="entry name" value="LRR_dom_sf"/>
</dbReference>
<protein>
    <recommendedName>
        <fullName evidence="5">Disease resistance RPP13-like protein 1</fullName>
    </recommendedName>
</protein>
<evidence type="ECO:0000259" key="1">
    <source>
        <dbReference type="Pfam" id="PF23559"/>
    </source>
</evidence>
<evidence type="ECO:0000313" key="3">
    <source>
        <dbReference type="EMBL" id="KAK1319349.1"/>
    </source>
</evidence>
<dbReference type="Gene3D" id="3.80.10.10">
    <property type="entry name" value="Ribonuclease Inhibitor"/>
    <property type="match status" value="3"/>
</dbReference>
<accession>A0AAV9F2C3</accession>
<sequence length="566" mass="65131">MEDEGSQYLKELFSRSFFQYDIENKHFYVMHNLIHELAQSLTIDECLRIEEGKKCRFSRKARHLSLFSIELEPSLFQEFYRLRRLRTLALLPGQTPSIIRIPHQLFTKLRCLRVLLFSGGWLEELPDSIGNLKQLRFLGLFQCNIKELPGSLSRLYNLQTLRLNQCHRLHKLPRDFRNLINLRHLEAEPKLVSSIAGIGKLTSIQQLDTFLVRRDEGYQISELQHMTELRGKLQITGLENVTSLEEAKLSGLKNKPHLRMLELEWNADYGDHEPVLEGLQPHDDIEYLTINCYRGVRFPNWMGNPLFKNLVNISLQKCRKCEFLPPLGQLPYLKTLEIFEMHGVTKVGQEFFGDGNVKGFPSLEALMFYDLPNWEQWSLVQPGPIFPCLQKLGIWTCPKLKELPCLPVQLRDLKVSQAGCADMMIKSRRSSLHITGCPYLLFLPQDGLNTIKRLKIKNCEDLTRLPFGDLNNLNSLRRLEISGCAQLTLFPHQGLPTELKFLKICDCVNLGSLTGKLLDLLSLRELVIHDCPSLTSLPDELLTLPNLKKRNIMNCPNLKPPSSPAS</sequence>
<feature type="domain" description="R13L1/DRL21-like LRR repeat region" evidence="2">
    <location>
        <begin position="220"/>
        <end position="341"/>
    </location>
</feature>